<gene>
    <name evidence="1" type="ORF">BC936DRAFT_146123</name>
</gene>
<comment type="caution">
    <text evidence="1">The sequence shown here is derived from an EMBL/GenBank/DDBJ whole genome shotgun (WGS) entry which is preliminary data.</text>
</comment>
<protein>
    <submittedName>
        <fullName evidence="1">Uncharacterized protein</fullName>
    </submittedName>
</protein>
<keyword evidence="2" id="KW-1185">Reference proteome</keyword>
<organism evidence="1 2">
    <name type="scientific">Jimgerdemannia flammicorona</name>
    <dbReference type="NCBI Taxonomy" id="994334"/>
    <lineage>
        <taxon>Eukaryota</taxon>
        <taxon>Fungi</taxon>
        <taxon>Fungi incertae sedis</taxon>
        <taxon>Mucoromycota</taxon>
        <taxon>Mucoromycotina</taxon>
        <taxon>Endogonomycetes</taxon>
        <taxon>Endogonales</taxon>
        <taxon>Endogonaceae</taxon>
        <taxon>Jimgerdemannia</taxon>
    </lineage>
</organism>
<accession>A0A433D8A6</accession>
<evidence type="ECO:0000313" key="2">
    <source>
        <dbReference type="Proteomes" id="UP000268093"/>
    </source>
</evidence>
<name>A0A433D8A6_9FUNG</name>
<dbReference type="EMBL" id="RBNI01004960">
    <property type="protein sequence ID" value="RUP47107.1"/>
    <property type="molecule type" value="Genomic_DNA"/>
</dbReference>
<proteinExistence type="predicted"/>
<reference evidence="1 2" key="1">
    <citation type="journal article" date="2018" name="New Phytol.">
        <title>Phylogenomics of Endogonaceae and evolution of mycorrhizas within Mucoromycota.</title>
        <authorList>
            <person name="Chang Y."/>
            <person name="Desiro A."/>
            <person name="Na H."/>
            <person name="Sandor L."/>
            <person name="Lipzen A."/>
            <person name="Clum A."/>
            <person name="Barry K."/>
            <person name="Grigoriev I.V."/>
            <person name="Martin F.M."/>
            <person name="Stajich J.E."/>
            <person name="Smith M.E."/>
            <person name="Bonito G."/>
            <person name="Spatafora J.W."/>
        </authorList>
    </citation>
    <scope>NUCLEOTIDE SEQUENCE [LARGE SCALE GENOMIC DNA]</scope>
    <source>
        <strain evidence="1 2">GMNB39</strain>
    </source>
</reference>
<sequence>MTLATSASLSQSQPQQNTVAVTQPTNLHHIKRDTRNWNYVIRSGLAGGIAGCMVRFGRNPLPTPLTSV</sequence>
<dbReference type="AlphaFoldDB" id="A0A433D8A6"/>
<evidence type="ECO:0000313" key="1">
    <source>
        <dbReference type="EMBL" id="RUP47107.1"/>
    </source>
</evidence>
<dbReference type="Proteomes" id="UP000268093">
    <property type="component" value="Unassembled WGS sequence"/>
</dbReference>
<dbReference type="OrthoDB" id="10522448at2759"/>